<accession>A0A157ZRI9</accession>
<protein>
    <submittedName>
        <fullName evidence="1">Uncharacterized protein</fullName>
    </submittedName>
</protein>
<proteinExistence type="predicted"/>
<evidence type="ECO:0000313" key="1">
    <source>
        <dbReference type="EMBL" id="SAK47577.1"/>
    </source>
</evidence>
<organism evidence="1 2">
    <name type="scientific">Caballeronia pedi</name>
    <dbReference type="NCBI Taxonomy" id="1777141"/>
    <lineage>
        <taxon>Bacteria</taxon>
        <taxon>Pseudomonadati</taxon>
        <taxon>Pseudomonadota</taxon>
        <taxon>Betaproteobacteria</taxon>
        <taxon>Burkholderiales</taxon>
        <taxon>Burkholderiaceae</taxon>
        <taxon>Caballeronia</taxon>
    </lineage>
</organism>
<gene>
    <name evidence="1" type="ORF">AWB80_01118</name>
</gene>
<dbReference type="Proteomes" id="UP000054911">
    <property type="component" value="Unassembled WGS sequence"/>
</dbReference>
<comment type="caution">
    <text evidence="1">The sequence shown here is derived from an EMBL/GenBank/DDBJ whole genome shotgun (WGS) entry which is preliminary data.</text>
</comment>
<dbReference type="AlphaFoldDB" id="A0A157ZRI9"/>
<reference evidence="1" key="1">
    <citation type="submission" date="2016-01" db="EMBL/GenBank/DDBJ databases">
        <authorList>
            <person name="Peeters C."/>
        </authorList>
    </citation>
    <scope>NUCLEOTIDE SEQUENCE [LARGE SCALE GENOMIC DNA]</scope>
    <source>
        <strain evidence="1">LMG 29323</strain>
    </source>
</reference>
<sequence length="60" mass="6438">MDVGEDTGTAVFADYTDQMPFAFTGKLDKVTIELAPIPGNMKADAAHARQDAEPAIRLTN</sequence>
<evidence type="ECO:0000313" key="2">
    <source>
        <dbReference type="Proteomes" id="UP000054911"/>
    </source>
</evidence>
<keyword evidence="2" id="KW-1185">Reference proteome</keyword>
<name>A0A157ZRI9_9BURK</name>
<dbReference type="EMBL" id="FCOE02000003">
    <property type="protein sequence ID" value="SAK47577.1"/>
    <property type="molecule type" value="Genomic_DNA"/>
</dbReference>